<gene>
    <name evidence="1" type="ORF">JK360_17475</name>
</gene>
<name>A0ABS1MTR6_9ACTN</name>
<reference evidence="1 2" key="1">
    <citation type="submission" date="2021-01" db="EMBL/GenBank/DDBJ databases">
        <title>WGS of actinomycetes isolated from Thailand.</title>
        <authorList>
            <person name="Thawai C."/>
        </authorList>
    </citation>
    <scope>NUCLEOTIDE SEQUENCE [LARGE SCALE GENOMIC DNA]</scope>
    <source>
        <strain evidence="1 2">CH9-7</strain>
    </source>
</reference>
<comment type="caution">
    <text evidence="1">The sequence shown here is derived from an EMBL/GenBank/DDBJ whole genome shotgun (WGS) entry which is preliminary data.</text>
</comment>
<evidence type="ECO:0000313" key="1">
    <source>
        <dbReference type="EMBL" id="MBL1091172.1"/>
    </source>
</evidence>
<accession>A0ABS1MTR6</accession>
<protein>
    <submittedName>
        <fullName evidence="1">Uncharacterized protein</fullName>
    </submittedName>
</protein>
<keyword evidence="2" id="KW-1185">Reference proteome</keyword>
<evidence type="ECO:0000313" key="2">
    <source>
        <dbReference type="Proteomes" id="UP000629371"/>
    </source>
</evidence>
<sequence length="65" mass="7170">MRWAHRPVEGQLPDTNAWLLGRISGWWAAAAGEVWCRLRTLSGGDGPRRCPYDPESVRLVPGAGI</sequence>
<organism evidence="1 2">
    <name type="scientific">Streptomyces siderophoricus</name>
    <dbReference type="NCBI Taxonomy" id="2802281"/>
    <lineage>
        <taxon>Bacteria</taxon>
        <taxon>Bacillati</taxon>
        <taxon>Actinomycetota</taxon>
        <taxon>Actinomycetes</taxon>
        <taxon>Kitasatosporales</taxon>
        <taxon>Streptomycetaceae</taxon>
        <taxon>Streptomyces</taxon>
    </lineage>
</organism>
<dbReference type="EMBL" id="JAERRI010000009">
    <property type="protein sequence ID" value="MBL1091172.1"/>
    <property type="molecule type" value="Genomic_DNA"/>
</dbReference>
<dbReference type="Proteomes" id="UP000629371">
    <property type="component" value="Unassembled WGS sequence"/>
</dbReference>
<proteinExistence type="predicted"/>